<evidence type="ECO:0000256" key="1">
    <source>
        <dbReference type="ARBA" id="ARBA00022737"/>
    </source>
</evidence>
<feature type="region of interest" description="Disordered" evidence="2">
    <location>
        <begin position="637"/>
        <end position="656"/>
    </location>
</feature>
<dbReference type="PANTHER" id="PTHR40619:SF3">
    <property type="entry name" value="FUNGAL STAND N-TERMINAL GOODBYE DOMAIN-CONTAINING PROTEIN"/>
    <property type="match status" value="1"/>
</dbReference>
<dbReference type="AlphaFoldDB" id="A0A066Y056"/>
<protein>
    <recommendedName>
        <fullName evidence="3">Nephrocystin 3-like N-terminal domain-containing protein</fullName>
    </recommendedName>
</protein>
<dbReference type="Proteomes" id="UP000027238">
    <property type="component" value="Unassembled WGS sequence"/>
</dbReference>
<comment type="caution">
    <text evidence="4">The sequence shown here is derived from an EMBL/GenBank/DDBJ whole genome shotgun (WGS) entry which is preliminary data.</text>
</comment>
<evidence type="ECO:0000259" key="3">
    <source>
        <dbReference type="Pfam" id="PF24883"/>
    </source>
</evidence>
<accession>A0A066Y056</accession>
<dbReference type="eggNOG" id="ENOG502TFDV">
    <property type="taxonomic scope" value="Eukaryota"/>
</dbReference>
<dbReference type="Pfam" id="PF24883">
    <property type="entry name" value="NPHP3_N"/>
    <property type="match status" value="1"/>
</dbReference>
<keyword evidence="1" id="KW-0677">Repeat</keyword>
<organism evidence="4 5">
    <name type="scientific">Colletotrichum sublineola</name>
    <name type="common">Sorghum anthracnose fungus</name>
    <dbReference type="NCBI Taxonomy" id="1173701"/>
    <lineage>
        <taxon>Eukaryota</taxon>
        <taxon>Fungi</taxon>
        <taxon>Dikarya</taxon>
        <taxon>Ascomycota</taxon>
        <taxon>Pezizomycotina</taxon>
        <taxon>Sordariomycetes</taxon>
        <taxon>Hypocreomycetidae</taxon>
        <taxon>Glomerellales</taxon>
        <taxon>Glomerellaceae</taxon>
        <taxon>Colletotrichum</taxon>
        <taxon>Colletotrichum graminicola species complex</taxon>
    </lineage>
</organism>
<feature type="compositionally biased region" description="Acidic residues" evidence="2">
    <location>
        <begin position="645"/>
        <end position="656"/>
    </location>
</feature>
<reference evidence="5" key="1">
    <citation type="journal article" date="2014" name="Genome Announc.">
        <title>Draft genome sequence of Colletotrichum sublineola, a destructive pathogen of cultivated sorghum.</title>
        <authorList>
            <person name="Baroncelli R."/>
            <person name="Sanz-Martin J.M."/>
            <person name="Rech G.E."/>
            <person name="Sukno S.A."/>
            <person name="Thon M.R."/>
        </authorList>
    </citation>
    <scope>NUCLEOTIDE SEQUENCE [LARGE SCALE GENOMIC DNA]</scope>
    <source>
        <strain evidence="5">TX430BB</strain>
    </source>
</reference>
<dbReference type="PANTHER" id="PTHR40619">
    <property type="entry name" value="FUNGAL STAND N-TERMINAL GOODBYE DOMAIN-CONTAINING PROTEIN"/>
    <property type="match status" value="1"/>
</dbReference>
<sequence>MADTATMDNEVIPRPPSPLVTTKNSAARFAYRATGTLDELVFVDELDAFVPRSEVPESVTKYGLIYCKKRLELFEATMKRFVRNMATRKAFKNLGVDLQDPARCDLSYVYKIATAAVEHRDGSGSLRACKDFARKCFKSANKRDTALGAIMSMIPSDTYGSVISGGLMTILAIADEHEKKRQAVETALADIPKKLNKIQRLSDLHIKSKCLHEKADGVLVAIFVVFEAVINGLTMDFTTKVKSKMKFGAEDEVSNALVSLDDSISQFQEELDVCTQRRMGRMHEGIQRIEDVASKIAMTLDEGNSKAVTRGNLQEILSNTLHCFFASNPHFNPVNGGVQHLDDLAIQSAEQNVMKKGESSDKAMLLERNNKVVDVWNASIGNFNPASDDHIKACIRAGLGQLTLEDREKSEWILSSPEVRDWMRLDESSFLNIRCENAPQGLFHSLSFTAALIAETLQKSTDYPILTFFCGLRTNETFDEPSCGPMAVLKSLNGQLMKFCLEKRPGVDMSLLELQKKRLIKRSTEKYKYALQLFHGLLDLLEQKDVVFVILDSLSRLLGDRTQADKIIEKLSQTIKNLPDLVIKVLVLDALPSDAVNELAHSSLYVPEEIDGWRNDVQLSRLEQSNVRMVEELRETQQNKREALAESDVESSDGDW</sequence>
<name>A0A066Y056_COLSU</name>
<evidence type="ECO:0000256" key="2">
    <source>
        <dbReference type="SAM" id="MobiDB-lite"/>
    </source>
</evidence>
<dbReference type="EMBL" id="JMSE01000155">
    <property type="protein sequence ID" value="KDN71590.1"/>
    <property type="molecule type" value="Genomic_DNA"/>
</dbReference>
<dbReference type="HOGENOM" id="CLU_030272_0_0_1"/>
<keyword evidence="5" id="KW-1185">Reference proteome</keyword>
<evidence type="ECO:0000313" key="5">
    <source>
        <dbReference type="Proteomes" id="UP000027238"/>
    </source>
</evidence>
<dbReference type="InterPro" id="IPR056884">
    <property type="entry name" value="NPHP3-like_N"/>
</dbReference>
<dbReference type="OMA" id="AIMSMIP"/>
<feature type="domain" description="Nephrocystin 3-like N-terminal" evidence="3">
    <location>
        <begin position="411"/>
        <end position="587"/>
    </location>
</feature>
<proteinExistence type="predicted"/>
<dbReference type="OrthoDB" id="5419927at2759"/>
<gene>
    <name evidence="4" type="ORF">CSUB01_11405</name>
</gene>
<evidence type="ECO:0000313" key="4">
    <source>
        <dbReference type="EMBL" id="KDN71590.1"/>
    </source>
</evidence>